<sequence length="446" mass="50349">MTIRVLSLCLASLWFWSVIDVDSCSGEETAVSAEKPRLLDQFTDAQLTHLLEGIKAAGAYGPSGISGSLRSVADAVNQFPYAHQDIQPSDLPATHSVAELRQALLSLRNSISALEISLHKTVHYVQPEAKTKIRQLCYAFLGLRQYLEDADVLPDGSLTNHNVHVFDGEETRRFTKTDQTADRVAVRSRHLPQEVLMYLQTVPVFAGPDAVEHGPHEDVAALLFDYKALCQVLPTLETVDGAPCHVVVCPLGFLFWIEVKENGCNLRRMVEFRMEGNQNALVLNRLLAHQDFRPVGAGQEWPFKSRETYFDDVLPDGTRYQDDSLFSDRYLTREYTVTDLKRNSSITESRFQLSYPPETLVTDMILQRYYRTPTDPQDLPDAIKDGSPIQADGTIPDWYRVRFGEPPGYLEQYFHSKWIFCLCVVVILLLAWVVCSYLSPTQGKDA</sequence>
<gene>
    <name evidence="2" type="ORF">Pan153_30680</name>
</gene>
<protein>
    <submittedName>
        <fullName evidence="2">Uncharacterized protein</fullName>
    </submittedName>
</protein>
<dbReference type="EMBL" id="CP036317">
    <property type="protein sequence ID" value="QDV18410.1"/>
    <property type="molecule type" value="Genomic_DNA"/>
</dbReference>
<keyword evidence="1" id="KW-1133">Transmembrane helix</keyword>
<proteinExistence type="predicted"/>
<evidence type="ECO:0000313" key="2">
    <source>
        <dbReference type="EMBL" id="QDV18410.1"/>
    </source>
</evidence>
<name>A0A518FQ46_9PLAN</name>
<reference evidence="2 3" key="1">
    <citation type="submission" date="2019-02" db="EMBL/GenBank/DDBJ databases">
        <title>Deep-cultivation of Planctomycetes and their phenomic and genomic characterization uncovers novel biology.</title>
        <authorList>
            <person name="Wiegand S."/>
            <person name="Jogler M."/>
            <person name="Boedeker C."/>
            <person name="Pinto D."/>
            <person name="Vollmers J."/>
            <person name="Rivas-Marin E."/>
            <person name="Kohn T."/>
            <person name="Peeters S.H."/>
            <person name="Heuer A."/>
            <person name="Rast P."/>
            <person name="Oberbeckmann S."/>
            <person name="Bunk B."/>
            <person name="Jeske O."/>
            <person name="Meyerdierks A."/>
            <person name="Storesund J.E."/>
            <person name="Kallscheuer N."/>
            <person name="Luecker S."/>
            <person name="Lage O.M."/>
            <person name="Pohl T."/>
            <person name="Merkel B.J."/>
            <person name="Hornburger P."/>
            <person name="Mueller R.-W."/>
            <person name="Bruemmer F."/>
            <person name="Labrenz M."/>
            <person name="Spormann A.M."/>
            <person name="Op den Camp H."/>
            <person name="Overmann J."/>
            <person name="Amann R."/>
            <person name="Jetten M.S.M."/>
            <person name="Mascher T."/>
            <person name="Medema M.H."/>
            <person name="Devos D.P."/>
            <person name="Kaster A.-K."/>
            <person name="Ovreas L."/>
            <person name="Rohde M."/>
            <person name="Galperin M.Y."/>
            <person name="Jogler C."/>
        </authorList>
    </citation>
    <scope>NUCLEOTIDE SEQUENCE [LARGE SCALE GENOMIC DNA]</scope>
    <source>
        <strain evidence="2 3">Pan153</strain>
    </source>
</reference>
<feature type="transmembrane region" description="Helical" evidence="1">
    <location>
        <begin position="417"/>
        <end position="438"/>
    </location>
</feature>
<evidence type="ECO:0000313" key="3">
    <source>
        <dbReference type="Proteomes" id="UP000320839"/>
    </source>
</evidence>
<dbReference type="AlphaFoldDB" id="A0A518FQ46"/>
<accession>A0A518FQ46</accession>
<keyword evidence="1" id="KW-0472">Membrane</keyword>
<organism evidence="2 3">
    <name type="scientific">Gimesia panareensis</name>
    <dbReference type="NCBI Taxonomy" id="2527978"/>
    <lineage>
        <taxon>Bacteria</taxon>
        <taxon>Pseudomonadati</taxon>
        <taxon>Planctomycetota</taxon>
        <taxon>Planctomycetia</taxon>
        <taxon>Planctomycetales</taxon>
        <taxon>Planctomycetaceae</taxon>
        <taxon>Gimesia</taxon>
    </lineage>
</organism>
<dbReference type="RefSeq" id="WP_145456670.1">
    <property type="nucleotide sequence ID" value="NZ_CP036317.1"/>
</dbReference>
<keyword evidence="1" id="KW-0812">Transmembrane</keyword>
<dbReference type="Proteomes" id="UP000320839">
    <property type="component" value="Chromosome"/>
</dbReference>
<evidence type="ECO:0000256" key="1">
    <source>
        <dbReference type="SAM" id="Phobius"/>
    </source>
</evidence>